<keyword evidence="3" id="KW-1003">Cell membrane</keyword>
<comment type="similarity">
    <text evidence="2">Belongs to the EccB family.</text>
</comment>
<evidence type="ECO:0000256" key="4">
    <source>
        <dbReference type="ARBA" id="ARBA00022692"/>
    </source>
</evidence>
<evidence type="ECO:0000313" key="13">
    <source>
        <dbReference type="Proteomes" id="UP000256485"/>
    </source>
</evidence>
<dbReference type="InterPro" id="IPR042485">
    <property type="entry name" value="T7SS_EccB_R3"/>
</dbReference>
<dbReference type="PANTHER" id="PTHR40765">
    <property type="entry name" value="ESX-2 SECRETION SYSTEM ATPASE ECCB2"/>
    <property type="match status" value="1"/>
</dbReference>
<keyword evidence="13" id="KW-1185">Reference proteome</keyword>
<keyword evidence="6" id="KW-0378">Hydrolase</keyword>
<dbReference type="AlphaFoldDB" id="A0A3D9VEJ2"/>
<keyword evidence="4 11" id="KW-0812">Transmembrane</keyword>
<dbReference type="Gene3D" id="3.30.2390.20">
    <property type="entry name" value="Type VII secretion system EccB, repeat 1 domain"/>
    <property type="match status" value="1"/>
</dbReference>
<evidence type="ECO:0000256" key="3">
    <source>
        <dbReference type="ARBA" id="ARBA00022475"/>
    </source>
</evidence>
<evidence type="ECO:0000256" key="1">
    <source>
        <dbReference type="ARBA" id="ARBA00004162"/>
    </source>
</evidence>
<evidence type="ECO:0000256" key="5">
    <source>
        <dbReference type="ARBA" id="ARBA00022741"/>
    </source>
</evidence>
<keyword evidence="9 11" id="KW-0472">Membrane</keyword>
<evidence type="ECO:0000256" key="6">
    <source>
        <dbReference type="ARBA" id="ARBA00022801"/>
    </source>
</evidence>
<dbReference type="GO" id="GO:0005524">
    <property type="term" value="F:ATP binding"/>
    <property type="evidence" value="ECO:0007669"/>
    <property type="project" value="UniProtKB-KW"/>
</dbReference>
<evidence type="ECO:0000256" key="7">
    <source>
        <dbReference type="ARBA" id="ARBA00022840"/>
    </source>
</evidence>
<feature type="region of interest" description="Disordered" evidence="10">
    <location>
        <begin position="95"/>
        <end position="114"/>
    </location>
</feature>
<evidence type="ECO:0000256" key="9">
    <source>
        <dbReference type="ARBA" id="ARBA00023136"/>
    </source>
</evidence>
<evidence type="ECO:0000256" key="10">
    <source>
        <dbReference type="SAM" id="MobiDB-lite"/>
    </source>
</evidence>
<dbReference type="GO" id="GO:0016787">
    <property type="term" value="F:hydrolase activity"/>
    <property type="evidence" value="ECO:0007669"/>
    <property type="project" value="UniProtKB-KW"/>
</dbReference>
<comment type="subcellular location">
    <subcellularLocation>
        <location evidence="1">Cell membrane</location>
        <topology evidence="1">Single-pass membrane protein</topology>
    </subcellularLocation>
</comment>
<name>A0A3D9VEJ2_THECX</name>
<dbReference type="InterPro" id="IPR007795">
    <property type="entry name" value="T7SS_EccB"/>
</dbReference>
<feature type="transmembrane region" description="Helical" evidence="11">
    <location>
        <begin position="40"/>
        <end position="61"/>
    </location>
</feature>
<dbReference type="GO" id="GO:0005576">
    <property type="term" value="C:extracellular region"/>
    <property type="evidence" value="ECO:0007669"/>
    <property type="project" value="TreeGrafter"/>
</dbReference>
<evidence type="ECO:0000256" key="2">
    <source>
        <dbReference type="ARBA" id="ARBA00008149"/>
    </source>
</evidence>
<keyword evidence="5" id="KW-0547">Nucleotide-binding</keyword>
<dbReference type="OrthoDB" id="3847604at2"/>
<dbReference type="PANTHER" id="PTHR40765:SF2">
    <property type="entry name" value="ESX-2 SECRETION SYSTEM ATPASE ECCB2"/>
    <property type="match status" value="1"/>
</dbReference>
<dbReference type="Proteomes" id="UP000256485">
    <property type="component" value="Unassembled WGS sequence"/>
</dbReference>
<dbReference type="Gene3D" id="2.40.50.910">
    <property type="entry name" value="Type VII secretion system EccB, repeat 3 domain"/>
    <property type="match status" value="1"/>
</dbReference>
<dbReference type="InterPro" id="IPR044857">
    <property type="entry name" value="T7SS_EccB_R1"/>
</dbReference>
<sequence length="508" mass="53946">MQTRRDQLQAYRYLLRRILAAMLGSEPESLEQPMRRVSTATFAGAMVGALACAGVALYGWLADTNATRWKNEPNALIVEKETNAAYLYLPKSQLASGGDQPATPEPPAGLTGERDEKDMVLVQVLNYTSAQLILDGPVKVVRVSKKSLEGIPRGPRVGIPLAPNSVPDKENLVFAPWTVCSTARTVDDQTRLRVDLVIGTANEELDADPIGDRGLLVSAPDGTTHLVWKGKRLEVDADALRSLSLSPSSAVPVSEMWLGTIEAGQPLAAPVVPQRGNPSPFQIEGRTATIGQVFHTPSPDAYFVMLEDGFSRISEVQALLLLGSGTAREGGRVQTEPTEIPISAVNQASSQTATMLVPDLPETPPELVDLGSADGVPVCLSYEDPEEGVTVLTGGRLPAPAETATDTADDPNTGGGTVGLADRVLVPPGKGTIVGLLPGRDLDPQGYFLITEDGVKYPVPDRQTLAKLGYNGVDPLLVPPSMLRLIPQGPALTTEAAHRTAAFEPSRQ</sequence>
<dbReference type="NCBIfam" id="TIGR03919">
    <property type="entry name" value="T7SS_EccB"/>
    <property type="match status" value="1"/>
</dbReference>
<protein>
    <submittedName>
        <fullName evidence="12">Type VII secretion protein EccB</fullName>
    </submittedName>
</protein>
<dbReference type="Pfam" id="PF05108">
    <property type="entry name" value="T7SS_ESX1_EccB"/>
    <property type="match status" value="1"/>
</dbReference>
<dbReference type="RefSeq" id="WP_115850185.1">
    <property type="nucleotide sequence ID" value="NZ_QTUC01000001.1"/>
</dbReference>
<dbReference type="GO" id="GO:0005886">
    <property type="term" value="C:plasma membrane"/>
    <property type="evidence" value="ECO:0007669"/>
    <property type="project" value="UniProtKB-SubCell"/>
</dbReference>
<keyword evidence="7" id="KW-0067">ATP-binding</keyword>
<proteinExistence type="inferred from homology"/>
<keyword evidence="8 11" id="KW-1133">Transmembrane helix</keyword>
<organism evidence="12 13">
    <name type="scientific">Thermasporomyces composti</name>
    <dbReference type="NCBI Taxonomy" id="696763"/>
    <lineage>
        <taxon>Bacteria</taxon>
        <taxon>Bacillati</taxon>
        <taxon>Actinomycetota</taxon>
        <taxon>Actinomycetes</taxon>
        <taxon>Propionibacteriales</taxon>
        <taxon>Nocardioidaceae</taxon>
        <taxon>Thermasporomyces</taxon>
    </lineage>
</organism>
<evidence type="ECO:0000256" key="8">
    <source>
        <dbReference type="ARBA" id="ARBA00022989"/>
    </source>
</evidence>
<dbReference type="EMBL" id="QTUC01000001">
    <property type="protein sequence ID" value="REF36564.1"/>
    <property type="molecule type" value="Genomic_DNA"/>
</dbReference>
<feature type="region of interest" description="Disordered" evidence="10">
    <location>
        <begin position="392"/>
        <end position="413"/>
    </location>
</feature>
<comment type="caution">
    <text evidence="12">The sequence shown here is derived from an EMBL/GenBank/DDBJ whole genome shotgun (WGS) entry which is preliminary data.</text>
</comment>
<reference evidence="12 13" key="1">
    <citation type="submission" date="2018-08" db="EMBL/GenBank/DDBJ databases">
        <title>Sequencing the genomes of 1000 actinobacteria strains.</title>
        <authorList>
            <person name="Klenk H.-P."/>
        </authorList>
    </citation>
    <scope>NUCLEOTIDE SEQUENCE [LARGE SCALE GENOMIC DNA]</scope>
    <source>
        <strain evidence="12 13">DSM 22891</strain>
    </source>
</reference>
<accession>A0A3D9VEJ2</accession>
<evidence type="ECO:0000256" key="11">
    <source>
        <dbReference type="SAM" id="Phobius"/>
    </source>
</evidence>
<gene>
    <name evidence="12" type="ORF">DFJ64_1977</name>
</gene>
<evidence type="ECO:0000313" key="12">
    <source>
        <dbReference type="EMBL" id="REF36564.1"/>
    </source>
</evidence>
<feature type="compositionally biased region" description="Low complexity" evidence="10">
    <location>
        <begin position="398"/>
        <end position="412"/>
    </location>
</feature>